<accession>A0A132B3H0</accession>
<dbReference type="KEGG" id="psco:LY89DRAFT_372825"/>
<organism evidence="2 3">
    <name type="scientific">Mollisia scopiformis</name>
    <name type="common">Conifer needle endophyte fungus</name>
    <name type="synonym">Phialocephala scopiformis</name>
    <dbReference type="NCBI Taxonomy" id="149040"/>
    <lineage>
        <taxon>Eukaryota</taxon>
        <taxon>Fungi</taxon>
        <taxon>Dikarya</taxon>
        <taxon>Ascomycota</taxon>
        <taxon>Pezizomycotina</taxon>
        <taxon>Leotiomycetes</taxon>
        <taxon>Helotiales</taxon>
        <taxon>Mollisiaceae</taxon>
        <taxon>Mollisia</taxon>
    </lineage>
</organism>
<name>A0A132B3H0_MOLSC</name>
<keyword evidence="3" id="KW-1185">Reference proteome</keyword>
<reference evidence="2 3" key="1">
    <citation type="submission" date="2015-10" db="EMBL/GenBank/DDBJ databases">
        <title>Full genome of DAOMC 229536 Phialocephala scopiformis, a fungal endophyte of spruce producing the potent anti-insectan compound rugulosin.</title>
        <authorList>
            <consortium name="DOE Joint Genome Institute"/>
            <person name="Walker A.K."/>
            <person name="Frasz S.L."/>
            <person name="Seifert K.A."/>
            <person name="Miller J.D."/>
            <person name="Mondo S.J."/>
            <person name="Labutti K."/>
            <person name="Lipzen A."/>
            <person name="Dockter R."/>
            <person name="Kennedy M."/>
            <person name="Grigoriev I.V."/>
            <person name="Spatafora J.W."/>
        </authorList>
    </citation>
    <scope>NUCLEOTIDE SEQUENCE [LARGE SCALE GENOMIC DNA]</scope>
    <source>
        <strain evidence="2 3">CBS 120377</strain>
    </source>
</reference>
<evidence type="ECO:0000256" key="1">
    <source>
        <dbReference type="SAM" id="MobiDB-lite"/>
    </source>
</evidence>
<dbReference type="AlphaFoldDB" id="A0A132B3H0"/>
<gene>
    <name evidence="2" type="ORF">LY89DRAFT_372825</name>
</gene>
<dbReference type="Proteomes" id="UP000070700">
    <property type="component" value="Unassembled WGS sequence"/>
</dbReference>
<protein>
    <submittedName>
        <fullName evidence="2">Uncharacterized protein</fullName>
    </submittedName>
</protein>
<dbReference type="InParanoid" id="A0A132B3H0"/>
<dbReference type="GeneID" id="28816793"/>
<sequence>MSVGALVPNHTGKSVYLTPEQSPTALHIYDPFANPEGLDDLEDEKTDKSEDSLLKGAHQPGQNGTNAPTEKPGLPEAPPRPPGQGHSGYFDLKKEPPQLPLRSPNEPARSLKPTPTPPTRAGPAPFRQRATIPPPTIDEDDSASEDGKNGPPRYTRELHKLIAYLIPLPKPKLTKNTENEDSLPERFLIYTPPQPHFLKPAKGIKEPKKHWCKRKLQEEVQKAKKFDGKTLSLRGLHSKTTKGVVWAIHRIKSTDIVFLGRIQSEEVDEIVLISPTSVTHTIPEIRDEFVAQITRTKKKATKEAAISTFLLPVTLTIDTLAAIVWPFGGLFEIDVVWAYASIKGWNTSRIITKRLGARDSAFGKYGGKERDLYLRFQQDEKMEVLSKYLAECCHKKNPRMFDSAGVPPTEIEVMRAIGWTPVVRGRTGGERQEGETGWADEEWQSVVFEDDFKATMERGAGSWSKWCEKFEKKPEKMLKK</sequence>
<dbReference type="RefSeq" id="XP_018061300.1">
    <property type="nucleotide sequence ID" value="XM_018207067.1"/>
</dbReference>
<evidence type="ECO:0000313" key="3">
    <source>
        <dbReference type="Proteomes" id="UP000070700"/>
    </source>
</evidence>
<proteinExistence type="predicted"/>
<dbReference type="OrthoDB" id="3189033at2759"/>
<feature type="region of interest" description="Disordered" evidence="1">
    <location>
        <begin position="27"/>
        <end position="154"/>
    </location>
</feature>
<dbReference type="EMBL" id="KQ947442">
    <property type="protein sequence ID" value="KUJ06945.1"/>
    <property type="molecule type" value="Genomic_DNA"/>
</dbReference>
<evidence type="ECO:0000313" key="2">
    <source>
        <dbReference type="EMBL" id="KUJ06945.1"/>
    </source>
</evidence>